<dbReference type="PANTHER" id="PTHR35790:SF4">
    <property type="entry name" value="HTH-TYPE TRANSCRIPTIONAL REGULATOR PCHR"/>
    <property type="match status" value="1"/>
</dbReference>
<dbReference type="InterPro" id="IPR036390">
    <property type="entry name" value="WH_DNA-bd_sf"/>
</dbReference>
<dbReference type="Proteomes" id="UP001344632">
    <property type="component" value="Unassembled WGS sequence"/>
</dbReference>
<gene>
    <name evidence="5" type="ORF">P4H66_08090</name>
</gene>
<feature type="domain" description="HTH marR-type" evidence="4">
    <location>
        <begin position="22"/>
        <end position="68"/>
    </location>
</feature>
<accession>A0ABU6GNI1</accession>
<evidence type="ECO:0000256" key="2">
    <source>
        <dbReference type="ARBA" id="ARBA00023125"/>
    </source>
</evidence>
<organism evidence="5 6">
    <name type="scientific">Paenibacillus dokdonensis</name>
    <dbReference type="NCBI Taxonomy" id="2567944"/>
    <lineage>
        <taxon>Bacteria</taxon>
        <taxon>Bacillati</taxon>
        <taxon>Bacillota</taxon>
        <taxon>Bacilli</taxon>
        <taxon>Bacillales</taxon>
        <taxon>Paenibacillaceae</taxon>
        <taxon>Paenibacillus</taxon>
    </lineage>
</organism>
<dbReference type="RefSeq" id="WP_326087069.1">
    <property type="nucleotide sequence ID" value="NZ_JARLKZ010000005.1"/>
</dbReference>
<dbReference type="Pfam" id="PF01047">
    <property type="entry name" value="MarR"/>
    <property type="match status" value="1"/>
</dbReference>
<reference evidence="5 6" key="1">
    <citation type="submission" date="2023-03" db="EMBL/GenBank/DDBJ databases">
        <title>Bacillus Genome Sequencing.</title>
        <authorList>
            <person name="Dunlap C."/>
        </authorList>
    </citation>
    <scope>NUCLEOTIDE SEQUENCE [LARGE SCALE GENOMIC DNA]</scope>
    <source>
        <strain evidence="5 6">BD-525</strain>
    </source>
</reference>
<protein>
    <submittedName>
        <fullName evidence="5">MarR family transcriptional regulator</fullName>
    </submittedName>
</protein>
<evidence type="ECO:0000313" key="5">
    <source>
        <dbReference type="EMBL" id="MEC0239816.1"/>
    </source>
</evidence>
<comment type="caution">
    <text evidence="5">The sequence shown here is derived from an EMBL/GenBank/DDBJ whole genome shotgun (WGS) entry which is preliminary data.</text>
</comment>
<dbReference type="PANTHER" id="PTHR35790">
    <property type="entry name" value="HTH-TYPE TRANSCRIPTIONAL REGULATOR PCHR"/>
    <property type="match status" value="1"/>
</dbReference>
<evidence type="ECO:0000313" key="6">
    <source>
        <dbReference type="Proteomes" id="UP001344632"/>
    </source>
</evidence>
<evidence type="ECO:0000256" key="1">
    <source>
        <dbReference type="ARBA" id="ARBA00023015"/>
    </source>
</evidence>
<dbReference type="InterPro" id="IPR036388">
    <property type="entry name" value="WH-like_DNA-bd_sf"/>
</dbReference>
<keyword evidence="3" id="KW-0804">Transcription</keyword>
<dbReference type="InterPro" id="IPR000835">
    <property type="entry name" value="HTH_MarR-typ"/>
</dbReference>
<dbReference type="SUPFAM" id="SSF46785">
    <property type="entry name" value="Winged helix' DNA-binding domain"/>
    <property type="match status" value="1"/>
</dbReference>
<proteinExistence type="predicted"/>
<keyword evidence="1" id="KW-0805">Transcription regulation</keyword>
<keyword evidence="2" id="KW-0238">DNA-binding</keyword>
<dbReference type="Gene3D" id="1.10.10.10">
    <property type="entry name" value="Winged helix-like DNA-binding domain superfamily/Winged helix DNA-binding domain"/>
    <property type="match status" value="1"/>
</dbReference>
<dbReference type="EMBL" id="JARLKZ010000005">
    <property type="protein sequence ID" value="MEC0239816.1"/>
    <property type="molecule type" value="Genomic_DNA"/>
</dbReference>
<keyword evidence="6" id="KW-1185">Reference proteome</keyword>
<dbReference type="InterPro" id="IPR052067">
    <property type="entry name" value="Metal_resp_HTH_trans_reg"/>
</dbReference>
<name>A0ABU6GNI1_9BACL</name>
<sequence>MQFFLILAAASKEQGISEYPVNLTVVHVIDCIGNNEPINNTALAEKMDLTKASITKITTTLLEDGFIEH</sequence>
<evidence type="ECO:0000256" key="3">
    <source>
        <dbReference type="ARBA" id="ARBA00023163"/>
    </source>
</evidence>
<evidence type="ECO:0000259" key="4">
    <source>
        <dbReference type="Pfam" id="PF01047"/>
    </source>
</evidence>